<keyword evidence="1" id="KW-1133">Transmembrane helix</keyword>
<dbReference type="Proteomes" id="UP000198656">
    <property type="component" value="Unassembled WGS sequence"/>
</dbReference>
<evidence type="ECO:0000313" key="4">
    <source>
        <dbReference type="Proteomes" id="UP000198656"/>
    </source>
</evidence>
<dbReference type="EMBL" id="FNCP01000012">
    <property type="protein sequence ID" value="SDH37659.1"/>
    <property type="molecule type" value="Genomic_DNA"/>
</dbReference>
<sequence length="258" mass="28979">MKAMYIAYWIRKRVRALKKIIVYLLIPLLVLSLAIITYIKAQPLTGISKIKNGTVKAVILGESIAVSQGASDPLTTGWNSNLEKSLLNKYSNKIEWDNKASAGELVDYCLKRATEIESTTDAVFICSGRIDRNFETPEQFSNKYTQLIYDIKSKAPGADIFCIVEPPMVSTDESLFLGIRAVIINVSAATESNVLDVWSAFPEDQVGLNQLLMDGLHPNDDGYKLMSDYIYNRLVLIIDTFKWKFPLNISKARDMNHS</sequence>
<gene>
    <name evidence="3" type="ORF">SAMN05443529_112141</name>
</gene>
<evidence type="ECO:0000256" key="1">
    <source>
        <dbReference type="SAM" id="Phobius"/>
    </source>
</evidence>
<keyword evidence="1" id="KW-0812">Transmembrane</keyword>
<dbReference type="InterPro" id="IPR013830">
    <property type="entry name" value="SGNH_hydro"/>
</dbReference>
<dbReference type="InterPro" id="IPR036514">
    <property type="entry name" value="SGNH_hydro_sf"/>
</dbReference>
<dbReference type="Pfam" id="PF13472">
    <property type="entry name" value="Lipase_GDSL_2"/>
    <property type="match status" value="1"/>
</dbReference>
<dbReference type="PANTHER" id="PTHR30383">
    <property type="entry name" value="THIOESTERASE 1/PROTEASE 1/LYSOPHOSPHOLIPASE L1"/>
    <property type="match status" value="1"/>
</dbReference>
<dbReference type="SUPFAM" id="SSF52266">
    <property type="entry name" value="SGNH hydrolase"/>
    <property type="match status" value="1"/>
</dbReference>
<accession>A0A1G8BX39</accession>
<dbReference type="Gene3D" id="3.40.50.1110">
    <property type="entry name" value="SGNH hydrolase"/>
    <property type="match status" value="1"/>
</dbReference>
<keyword evidence="4" id="KW-1185">Reference proteome</keyword>
<dbReference type="AlphaFoldDB" id="A0A1G8BX39"/>
<feature type="domain" description="SGNH hydrolase-type esterase" evidence="2">
    <location>
        <begin position="60"/>
        <end position="225"/>
    </location>
</feature>
<protein>
    <submittedName>
        <fullName evidence="3">Lysophospholipase L1</fullName>
    </submittedName>
</protein>
<keyword evidence="1" id="KW-0472">Membrane</keyword>
<name>A0A1G8BX39_9FIRM</name>
<evidence type="ECO:0000259" key="2">
    <source>
        <dbReference type="Pfam" id="PF13472"/>
    </source>
</evidence>
<dbReference type="CDD" id="cd00229">
    <property type="entry name" value="SGNH_hydrolase"/>
    <property type="match status" value="1"/>
</dbReference>
<evidence type="ECO:0000313" key="3">
    <source>
        <dbReference type="EMBL" id="SDH37659.1"/>
    </source>
</evidence>
<proteinExistence type="predicted"/>
<dbReference type="InterPro" id="IPR051532">
    <property type="entry name" value="Ester_Hydrolysis_Enzymes"/>
</dbReference>
<feature type="transmembrane region" description="Helical" evidence="1">
    <location>
        <begin position="20"/>
        <end position="39"/>
    </location>
</feature>
<reference evidence="4" key="1">
    <citation type="submission" date="2016-10" db="EMBL/GenBank/DDBJ databases">
        <authorList>
            <person name="Varghese N."/>
            <person name="Submissions S."/>
        </authorList>
    </citation>
    <scope>NUCLEOTIDE SEQUENCE [LARGE SCALE GENOMIC DNA]</scope>
    <source>
        <strain evidence="4">DSM 8344</strain>
    </source>
</reference>
<dbReference type="STRING" id="1121419.SAMN05443529_112141"/>
<organism evidence="3 4">
    <name type="scientific">Desulfosporosinus hippei DSM 8344</name>
    <dbReference type="NCBI Taxonomy" id="1121419"/>
    <lineage>
        <taxon>Bacteria</taxon>
        <taxon>Bacillati</taxon>
        <taxon>Bacillota</taxon>
        <taxon>Clostridia</taxon>
        <taxon>Eubacteriales</taxon>
        <taxon>Desulfitobacteriaceae</taxon>
        <taxon>Desulfosporosinus</taxon>
    </lineage>
</organism>